<comment type="caution">
    <text evidence="3">The sequence shown here is derived from an EMBL/GenBank/DDBJ whole genome shotgun (WGS) entry which is preliminary data.</text>
</comment>
<dbReference type="GO" id="GO:0005783">
    <property type="term" value="C:endoplasmic reticulum"/>
    <property type="evidence" value="ECO:0007669"/>
    <property type="project" value="TreeGrafter"/>
</dbReference>
<gene>
    <name evidence="3" type="ORF">ACRE_078670</name>
</gene>
<name>A0A086SWE0_HAPC1</name>
<dbReference type="GO" id="GO:0000225">
    <property type="term" value="F:N-acetylglucosaminylphosphatidylinositol deacetylase activity"/>
    <property type="evidence" value="ECO:0007669"/>
    <property type="project" value="UniProtKB-EC"/>
</dbReference>
<dbReference type="Gene3D" id="3.40.50.10320">
    <property type="entry name" value="LmbE-like"/>
    <property type="match status" value="1"/>
</dbReference>
<dbReference type="Proteomes" id="UP000029964">
    <property type="component" value="Unassembled WGS sequence"/>
</dbReference>
<dbReference type="InterPro" id="IPR003737">
    <property type="entry name" value="GlcNAc_PI_deacetylase-related"/>
</dbReference>
<dbReference type="Pfam" id="PF02585">
    <property type="entry name" value="PIG-L"/>
    <property type="match status" value="1"/>
</dbReference>
<dbReference type="InterPro" id="IPR024078">
    <property type="entry name" value="LmbE-like_dom_sf"/>
</dbReference>
<organism evidence="3 4">
    <name type="scientific">Hapsidospora chrysogenum (strain ATCC 11550 / CBS 779.69 / DSM 880 / IAM 14645 / JCM 23072 / IMI 49137)</name>
    <name type="common">Acremonium chrysogenum</name>
    <dbReference type="NCBI Taxonomy" id="857340"/>
    <lineage>
        <taxon>Eukaryota</taxon>
        <taxon>Fungi</taxon>
        <taxon>Dikarya</taxon>
        <taxon>Ascomycota</taxon>
        <taxon>Pezizomycotina</taxon>
        <taxon>Sordariomycetes</taxon>
        <taxon>Hypocreomycetidae</taxon>
        <taxon>Hypocreales</taxon>
        <taxon>Bionectriaceae</taxon>
        <taxon>Hapsidospora</taxon>
    </lineage>
</organism>
<reference evidence="4" key="1">
    <citation type="journal article" date="2014" name="Genome Announc.">
        <title>Genome sequence and annotation of Acremonium chrysogenum, producer of the beta-lactam antibiotic cephalosporin C.</title>
        <authorList>
            <person name="Terfehr D."/>
            <person name="Dahlmann T.A."/>
            <person name="Specht T."/>
            <person name="Zadra I."/>
            <person name="Kuernsteiner H."/>
            <person name="Kueck U."/>
        </authorList>
    </citation>
    <scope>NUCLEOTIDE SEQUENCE [LARGE SCALE GENOMIC DNA]</scope>
    <source>
        <strain evidence="4">ATCC 11550 / CBS 779.69 / DSM 880 / IAM 14645 / JCM 23072 / IMI 49137</strain>
    </source>
</reference>
<dbReference type="AlphaFoldDB" id="A0A086SWE0"/>
<dbReference type="PANTHER" id="PTHR12993:SF11">
    <property type="entry name" value="N-ACETYLGLUCOSAMINYL-PHOSPHATIDYLINOSITOL DE-N-ACETYLASE"/>
    <property type="match status" value="1"/>
</dbReference>
<dbReference type="UniPathway" id="UPA00196"/>
<dbReference type="GO" id="GO:0016020">
    <property type="term" value="C:membrane"/>
    <property type="evidence" value="ECO:0007669"/>
    <property type="project" value="GOC"/>
</dbReference>
<evidence type="ECO:0000313" key="4">
    <source>
        <dbReference type="Proteomes" id="UP000029964"/>
    </source>
</evidence>
<evidence type="ECO:0000256" key="2">
    <source>
        <dbReference type="ARBA" id="ARBA00012176"/>
    </source>
</evidence>
<accession>A0A086SWE0</accession>
<dbReference type="EMBL" id="JPKY01000129">
    <property type="protein sequence ID" value="KFH41422.1"/>
    <property type="molecule type" value="Genomic_DNA"/>
</dbReference>
<dbReference type="STRING" id="857340.A0A086SWE0"/>
<comment type="similarity">
    <text evidence="1">Belongs to the PIGL family.</text>
</comment>
<dbReference type="SUPFAM" id="SSF102588">
    <property type="entry name" value="LmbE-like"/>
    <property type="match status" value="1"/>
</dbReference>
<proteinExistence type="inferred from homology"/>
<evidence type="ECO:0000256" key="1">
    <source>
        <dbReference type="ARBA" id="ARBA00006066"/>
    </source>
</evidence>
<evidence type="ECO:0000313" key="3">
    <source>
        <dbReference type="EMBL" id="KFH41422.1"/>
    </source>
</evidence>
<dbReference type="HOGENOM" id="CLU_034979_0_0_1"/>
<protein>
    <recommendedName>
        <fullName evidence="2">N-acetylglucosaminylphosphatidylinositol deacetylase</fullName>
        <ecNumber evidence="2">3.5.1.89</ecNumber>
    </recommendedName>
</protein>
<dbReference type="OrthoDB" id="440160at2759"/>
<dbReference type="EC" id="3.5.1.89" evidence="2"/>
<sequence>MDTLAYLAALAVLLVPTLYIYTATLVQTRFPTLQNKRICLLIAHPDDEAMFFAPTVLALTRPETGNHVKILCLSTGNADGLGETRKRELVKSGMLLGLRDEDDVFIVDEPETFPDSMTQTWDENKISNLLISAVAPNLAAQRKDDTVPPQANIDVLITFDQGGVSAHPNHISLYHGARAFVTELMRGKDRWRCPVDLYTLRSVGVLRKYASVGDMFATMASWALGGGTGAEDGEDARAHPPSLLFMNGLLGREGAVQRTAWRAMTDAHASQMRWFRYGWIVLSRYMVMNDLRLEKVRGK</sequence>
<dbReference type="GO" id="GO:0006506">
    <property type="term" value="P:GPI anchor biosynthetic process"/>
    <property type="evidence" value="ECO:0007669"/>
    <property type="project" value="UniProtKB-UniPathway"/>
</dbReference>
<dbReference type="PANTHER" id="PTHR12993">
    <property type="entry name" value="N-ACETYLGLUCOSAMINYL-PHOSPHATIDYLINOSITOL DE-N-ACETYLASE-RELATED"/>
    <property type="match status" value="1"/>
</dbReference>
<keyword evidence="4" id="KW-1185">Reference proteome</keyword>